<proteinExistence type="predicted"/>
<organism evidence="1 2">
    <name type="scientific">Piscinibacterium candidicorallinum</name>
    <dbReference type="NCBI Taxonomy" id="1793872"/>
    <lineage>
        <taxon>Bacteria</taxon>
        <taxon>Pseudomonadati</taxon>
        <taxon>Pseudomonadota</taxon>
        <taxon>Betaproteobacteria</taxon>
        <taxon>Burkholderiales</taxon>
        <taxon>Piscinibacterium</taxon>
    </lineage>
</organism>
<dbReference type="InterPro" id="IPR008727">
    <property type="entry name" value="PAAR_motif"/>
</dbReference>
<gene>
    <name evidence="1" type="ORF">ACFOEN_11845</name>
</gene>
<reference evidence="2" key="1">
    <citation type="journal article" date="2019" name="Int. J. Syst. Evol. Microbiol.">
        <title>The Global Catalogue of Microorganisms (GCM) 10K type strain sequencing project: providing services to taxonomists for standard genome sequencing and annotation.</title>
        <authorList>
            <consortium name="The Broad Institute Genomics Platform"/>
            <consortium name="The Broad Institute Genome Sequencing Center for Infectious Disease"/>
            <person name="Wu L."/>
            <person name="Ma J."/>
        </authorList>
    </citation>
    <scope>NUCLEOTIDE SEQUENCE [LARGE SCALE GENOMIC DNA]</scope>
    <source>
        <strain evidence="2">KCTC 52168</strain>
    </source>
</reference>
<evidence type="ECO:0000313" key="2">
    <source>
        <dbReference type="Proteomes" id="UP001595556"/>
    </source>
</evidence>
<dbReference type="Pfam" id="PF05488">
    <property type="entry name" value="PAAR_motif"/>
    <property type="match status" value="1"/>
</dbReference>
<dbReference type="RefSeq" id="WP_377304162.1">
    <property type="nucleotide sequence ID" value="NZ_CP180191.1"/>
</dbReference>
<protein>
    <submittedName>
        <fullName evidence="1">PAAR domain-containing protein</fullName>
    </submittedName>
</protein>
<name>A0ABV7H3H0_9BURK</name>
<sequence length="89" mass="9537">MKGAIRPGELRRHGGTVVQAGAIQPSIMGEPLAYNDDHCVRPRPAHTASCVIIEVDPEWIIGMIPVAPEGRKTRFGASLIGTLPQLTRG</sequence>
<dbReference type="Proteomes" id="UP001595556">
    <property type="component" value="Unassembled WGS sequence"/>
</dbReference>
<keyword evidence="2" id="KW-1185">Reference proteome</keyword>
<comment type="caution">
    <text evidence="1">The sequence shown here is derived from an EMBL/GenBank/DDBJ whole genome shotgun (WGS) entry which is preliminary data.</text>
</comment>
<accession>A0ABV7H3H0</accession>
<dbReference type="EMBL" id="JBHRTI010000004">
    <property type="protein sequence ID" value="MFC3148335.1"/>
    <property type="molecule type" value="Genomic_DNA"/>
</dbReference>
<evidence type="ECO:0000313" key="1">
    <source>
        <dbReference type="EMBL" id="MFC3148335.1"/>
    </source>
</evidence>